<name>A0A6L2M4A7_TANCI</name>
<dbReference type="AlphaFoldDB" id="A0A6L2M4A7"/>
<comment type="caution">
    <text evidence="2">The sequence shown here is derived from an EMBL/GenBank/DDBJ whole genome shotgun (WGS) entry which is preliminary data.</text>
</comment>
<protein>
    <submittedName>
        <fullName evidence="2">Uncharacterized protein</fullName>
    </submittedName>
</protein>
<proteinExistence type="predicted"/>
<evidence type="ECO:0000256" key="1">
    <source>
        <dbReference type="SAM" id="MobiDB-lite"/>
    </source>
</evidence>
<feature type="compositionally biased region" description="Acidic residues" evidence="1">
    <location>
        <begin position="1"/>
        <end position="12"/>
    </location>
</feature>
<feature type="compositionally biased region" description="Pro residues" evidence="1">
    <location>
        <begin position="213"/>
        <end position="222"/>
    </location>
</feature>
<organism evidence="2">
    <name type="scientific">Tanacetum cinerariifolium</name>
    <name type="common">Dalmatian daisy</name>
    <name type="synonym">Chrysanthemum cinerariifolium</name>
    <dbReference type="NCBI Taxonomy" id="118510"/>
    <lineage>
        <taxon>Eukaryota</taxon>
        <taxon>Viridiplantae</taxon>
        <taxon>Streptophyta</taxon>
        <taxon>Embryophyta</taxon>
        <taxon>Tracheophyta</taxon>
        <taxon>Spermatophyta</taxon>
        <taxon>Magnoliopsida</taxon>
        <taxon>eudicotyledons</taxon>
        <taxon>Gunneridae</taxon>
        <taxon>Pentapetalae</taxon>
        <taxon>asterids</taxon>
        <taxon>campanulids</taxon>
        <taxon>Asterales</taxon>
        <taxon>Asteraceae</taxon>
        <taxon>Asteroideae</taxon>
        <taxon>Anthemideae</taxon>
        <taxon>Anthemidinae</taxon>
        <taxon>Tanacetum</taxon>
    </lineage>
</organism>
<dbReference type="EMBL" id="BKCJ010005566">
    <property type="protein sequence ID" value="GEU67442.1"/>
    <property type="molecule type" value="Genomic_DNA"/>
</dbReference>
<feature type="region of interest" description="Disordered" evidence="1">
    <location>
        <begin position="1"/>
        <end position="33"/>
    </location>
</feature>
<reference evidence="2" key="1">
    <citation type="journal article" date="2019" name="Sci. Rep.">
        <title>Draft genome of Tanacetum cinerariifolium, the natural source of mosquito coil.</title>
        <authorList>
            <person name="Yamashiro T."/>
            <person name="Shiraishi A."/>
            <person name="Satake H."/>
            <person name="Nakayama K."/>
        </authorList>
    </citation>
    <scope>NUCLEOTIDE SEQUENCE</scope>
</reference>
<evidence type="ECO:0000313" key="2">
    <source>
        <dbReference type="EMBL" id="GEU67442.1"/>
    </source>
</evidence>
<feature type="region of interest" description="Disordered" evidence="1">
    <location>
        <begin position="192"/>
        <end position="222"/>
    </location>
</feature>
<gene>
    <name evidence="2" type="ORF">Tci_039420</name>
</gene>
<accession>A0A6L2M4A7</accession>
<feature type="compositionally biased region" description="Acidic residues" evidence="1">
    <location>
        <begin position="20"/>
        <end position="33"/>
    </location>
</feature>
<sequence length="222" mass="25538">MHLTFEDEFEEDHQEKPEEKFEEDPKEDPEEELEALKMLPIGSLYEMGGLESDQGPSSVSSFPPFYLHGREIARLDDNTELLLSNVKYFEHCEKKRKAKMEANSSEISKVKKCMNEIGQDLSDEMQFSNLVENRVTKLEDKDQVTAEEMEKMKKRLGTLETNYALVLSDRDEWKKAFYNLQVWVSERFRRGTMDARPDDDVNGSAAFGDSKPPRPPGSPSSS</sequence>